<accession>A0AAU7JLX7</accession>
<evidence type="ECO:0008006" key="3">
    <source>
        <dbReference type="Google" id="ProtNLM"/>
    </source>
</evidence>
<proteinExistence type="predicted"/>
<dbReference type="EMBL" id="CP157484">
    <property type="protein sequence ID" value="XBO41416.1"/>
    <property type="molecule type" value="Genomic_DNA"/>
</dbReference>
<protein>
    <recommendedName>
        <fullName evidence="3">DUF2946 domain-containing protein</fullName>
    </recommendedName>
</protein>
<name>A0AAU7JLX7_9HYPH</name>
<dbReference type="RefSeq" id="WP_406858270.1">
    <property type="nucleotide sequence ID" value="NZ_CP157484.1"/>
</dbReference>
<gene>
    <name evidence="2" type="ORF">ABEG18_11865</name>
</gene>
<organism evidence="2">
    <name type="scientific">Alsobacter sp. KACC 23698</name>
    <dbReference type="NCBI Taxonomy" id="3149229"/>
    <lineage>
        <taxon>Bacteria</taxon>
        <taxon>Pseudomonadati</taxon>
        <taxon>Pseudomonadota</taxon>
        <taxon>Alphaproteobacteria</taxon>
        <taxon>Hyphomicrobiales</taxon>
        <taxon>Alsobacteraceae</taxon>
        <taxon>Alsobacter</taxon>
    </lineage>
</organism>
<evidence type="ECO:0000256" key="1">
    <source>
        <dbReference type="SAM" id="MobiDB-lite"/>
    </source>
</evidence>
<reference evidence="2" key="1">
    <citation type="submission" date="2024-05" db="EMBL/GenBank/DDBJ databases">
        <authorList>
            <person name="Kim S."/>
            <person name="Heo J."/>
            <person name="Choi H."/>
            <person name="Choi Y."/>
            <person name="Kwon S.-W."/>
            <person name="Kim Y."/>
        </authorList>
    </citation>
    <scope>NUCLEOTIDE SEQUENCE</scope>
    <source>
        <strain evidence="2">KACC 23698</strain>
    </source>
</reference>
<sequence length="75" mass="7811">MSLAKQIAATALLVGLVYWISPLRFGQSASGPGCGRDQIGCLIAATDPDERDPVTTGSVPRGARANAPKRTSFSH</sequence>
<dbReference type="AlphaFoldDB" id="A0AAU7JLX7"/>
<feature type="region of interest" description="Disordered" evidence="1">
    <location>
        <begin position="46"/>
        <end position="75"/>
    </location>
</feature>
<evidence type="ECO:0000313" key="2">
    <source>
        <dbReference type="EMBL" id="XBO41416.1"/>
    </source>
</evidence>